<feature type="transmembrane region" description="Helical" evidence="2">
    <location>
        <begin position="50"/>
        <end position="70"/>
    </location>
</feature>
<dbReference type="InterPro" id="IPR029063">
    <property type="entry name" value="SAM-dependent_MTases_sf"/>
</dbReference>
<accession>A0A5J5ICG7</accession>
<dbReference type="EMBL" id="VYQB01000002">
    <property type="protein sequence ID" value="KAA9020811.1"/>
    <property type="molecule type" value="Genomic_DNA"/>
</dbReference>
<protein>
    <recommendedName>
        <fullName evidence="7">Spermidine synthase</fullName>
    </recommendedName>
</protein>
<keyword evidence="2" id="KW-1133">Transmembrane helix</keyword>
<keyword evidence="2" id="KW-0472">Membrane</keyword>
<feature type="transmembrane region" description="Helical" evidence="2">
    <location>
        <begin position="20"/>
        <end position="38"/>
    </location>
</feature>
<name>A0A5J5ICG7_9SPHN</name>
<dbReference type="Proteomes" id="UP000325933">
    <property type="component" value="Unassembled WGS sequence"/>
</dbReference>
<dbReference type="PANTHER" id="PTHR43317">
    <property type="entry name" value="THERMOSPERMINE SYNTHASE ACAULIS5"/>
    <property type="match status" value="1"/>
</dbReference>
<evidence type="ECO:0000256" key="1">
    <source>
        <dbReference type="ARBA" id="ARBA00023115"/>
    </source>
</evidence>
<evidence type="ECO:0000313" key="4">
    <source>
        <dbReference type="EMBL" id="KAA9033138.1"/>
    </source>
</evidence>
<keyword evidence="2" id="KW-0812">Transmembrane</keyword>
<dbReference type="GO" id="GO:0006596">
    <property type="term" value="P:polyamine biosynthetic process"/>
    <property type="evidence" value="ECO:0007669"/>
    <property type="project" value="UniProtKB-KW"/>
</dbReference>
<dbReference type="NCBIfam" id="NF037959">
    <property type="entry name" value="MFS_SpdSyn"/>
    <property type="match status" value="1"/>
</dbReference>
<dbReference type="SUPFAM" id="SSF53335">
    <property type="entry name" value="S-adenosyl-L-methionine-dependent methyltransferases"/>
    <property type="match status" value="1"/>
</dbReference>
<feature type="transmembrane region" description="Helical" evidence="2">
    <location>
        <begin position="82"/>
        <end position="103"/>
    </location>
</feature>
<feature type="transmembrane region" description="Helical" evidence="2">
    <location>
        <begin position="150"/>
        <end position="170"/>
    </location>
</feature>
<keyword evidence="6" id="KW-1185">Reference proteome</keyword>
<dbReference type="EMBL" id="VYQA01000002">
    <property type="protein sequence ID" value="KAA9033138.1"/>
    <property type="molecule type" value="Genomic_DNA"/>
</dbReference>
<dbReference type="RefSeq" id="WP_150424641.1">
    <property type="nucleotide sequence ID" value="NZ_VYQA01000002.1"/>
</dbReference>
<feature type="transmembrane region" description="Helical" evidence="2">
    <location>
        <begin position="433"/>
        <end position="461"/>
    </location>
</feature>
<feature type="transmembrane region" description="Helical" evidence="2">
    <location>
        <begin position="401"/>
        <end position="421"/>
    </location>
</feature>
<organism evidence="4 5">
    <name type="scientific">Sphingobium limneticum</name>
    <dbReference type="NCBI Taxonomy" id="1007511"/>
    <lineage>
        <taxon>Bacteria</taxon>
        <taxon>Pseudomonadati</taxon>
        <taxon>Pseudomonadota</taxon>
        <taxon>Alphaproteobacteria</taxon>
        <taxon>Sphingomonadales</taxon>
        <taxon>Sphingomonadaceae</taxon>
        <taxon>Sphingobium</taxon>
    </lineage>
</organism>
<evidence type="ECO:0000313" key="5">
    <source>
        <dbReference type="Proteomes" id="UP000325933"/>
    </source>
</evidence>
<feature type="transmembrane region" description="Helical" evidence="2">
    <location>
        <begin position="306"/>
        <end position="328"/>
    </location>
</feature>
<gene>
    <name evidence="4" type="ORF">F4U95_03890</name>
    <name evidence="3" type="ORF">F4U96_03890</name>
</gene>
<dbReference type="Proteomes" id="UP000326364">
    <property type="component" value="Unassembled WGS sequence"/>
</dbReference>
<comment type="caution">
    <text evidence="4">The sequence shown here is derived from an EMBL/GenBank/DDBJ whole genome shotgun (WGS) entry which is preliminary data.</text>
</comment>
<feature type="transmembrane region" description="Helical" evidence="2">
    <location>
        <begin position="182"/>
        <end position="199"/>
    </location>
</feature>
<feature type="transmembrane region" description="Helical" evidence="2">
    <location>
        <begin position="340"/>
        <end position="363"/>
    </location>
</feature>
<feature type="transmembrane region" description="Helical" evidence="2">
    <location>
        <begin position="115"/>
        <end position="138"/>
    </location>
</feature>
<sequence>MTGAGRQEDWNLIGTRTRFVVTICAGSFLLFLVQPMIARMALPRLGGAPSVWNSAMLVYQALLLAGYAYAHLLGRVPARRQALIHLGLFLISAIFLPIGLMGWQPSADIEPALWVLWLLGASIGPLFFVVAAQAPLLQRWYALSEGRDPYPLYAASNLGSFAGLIAYPLLVEPLLALKAQSILWSLGYGALFFLVYMSARRLPADSPGEVAVEASDAPPPGTRRMLHWLALSAVPSGLMLATSLYLTTDIVAMPLLWIVPLGLYLLSFSLAFAAGRGGADFCVSIAPLILLIGACIAFTGGVHFPVFIALGIVAVLFVASTALHARLYELRPAPAHLTRFYLLMSVGGMLGGLFCALIAPLIFDWTYEYPILLAAAALLLPDREAALRLPRLIWENPQRRVWLATIILLIGLILSLVGGGLVPGLDTQIFKTISFVTIIGLSIVALGHRWLTAGMLVYLMLCLSGWEKLSQSASGMLTRSYFGVYGVANRDRGAGAGERILFHGTTLHGIQNRAKDRELDPTSYYAPDSGVGLAMRNAPALFGPRARIDVVGLGAGTLACYIRPGQTWHFYEIDPAMVAIARDPADFTFLSRCQPRANIIIGDARMTLARQPVGGADLLVIDAFSSDSIPMHLLTREALNIYGRRLARDGVLLIHISNRYLDLRPVVAGDAAAAGWHARLRHYLPDKRDADRNYAASIWVALSRDPAQLDRLVALSGREQWQYLKPRPGFSAWTDDHASILPVLKVRP</sequence>
<dbReference type="PANTHER" id="PTHR43317:SF1">
    <property type="entry name" value="THERMOSPERMINE SYNTHASE ACAULIS5"/>
    <property type="match status" value="1"/>
</dbReference>
<evidence type="ECO:0000313" key="6">
    <source>
        <dbReference type="Proteomes" id="UP000326364"/>
    </source>
</evidence>
<keyword evidence="1" id="KW-0620">Polyamine biosynthesis</keyword>
<evidence type="ECO:0000256" key="2">
    <source>
        <dbReference type="SAM" id="Phobius"/>
    </source>
</evidence>
<feature type="transmembrane region" description="Helical" evidence="2">
    <location>
        <begin position="252"/>
        <end position="274"/>
    </location>
</feature>
<feature type="transmembrane region" description="Helical" evidence="2">
    <location>
        <begin position="225"/>
        <end position="246"/>
    </location>
</feature>
<evidence type="ECO:0000313" key="3">
    <source>
        <dbReference type="EMBL" id="KAA9020811.1"/>
    </source>
</evidence>
<dbReference type="Gene3D" id="3.40.50.150">
    <property type="entry name" value="Vaccinia Virus protein VP39"/>
    <property type="match status" value="1"/>
</dbReference>
<feature type="transmembrane region" description="Helical" evidence="2">
    <location>
        <begin position="281"/>
        <end position="300"/>
    </location>
</feature>
<dbReference type="AlphaFoldDB" id="A0A5J5ICG7"/>
<evidence type="ECO:0008006" key="7">
    <source>
        <dbReference type="Google" id="ProtNLM"/>
    </source>
</evidence>
<reference evidence="5 6" key="1">
    <citation type="submission" date="2019-09" db="EMBL/GenBank/DDBJ databases">
        <authorList>
            <person name="Feng G."/>
        </authorList>
    </citation>
    <scope>NUCLEOTIDE SEQUENCE [LARGE SCALE GENOMIC DNA]</scope>
    <source>
        <strain evidence="4 5">KACC 19283</strain>
        <strain evidence="3 6">KACC 19284</strain>
    </source>
</reference>
<proteinExistence type="predicted"/>